<feature type="domain" description="Rho-GAP" evidence="2">
    <location>
        <begin position="1"/>
        <end position="48"/>
    </location>
</feature>
<keyword evidence="8" id="KW-1185">Reference proteome</keyword>
<dbReference type="PROSITE" id="PS50238">
    <property type="entry name" value="RHOGAP"/>
    <property type="match status" value="1"/>
</dbReference>
<organism evidence="4 7">
    <name type="scientific">Rotaria sordida</name>
    <dbReference type="NCBI Taxonomy" id="392033"/>
    <lineage>
        <taxon>Eukaryota</taxon>
        <taxon>Metazoa</taxon>
        <taxon>Spiralia</taxon>
        <taxon>Gnathifera</taxon>
        <taxon>Rotifera</taxon>
        <taxon>Eurotatoria</taxon>
        <taxon>Bdelloidea</taxon>
        <taxon>Philodinida</taxon>
        <taxon>Philodinidae</taxon>
        <taxon>Rotaria</taxon>
    </lineage>
</organism>
<dbReference type="AlphaFoldDB" id="A0A815X4J8"/>
<evidence type="ECO:0000259" key="2">
    <source>
        <dbReference type="PROSITE" id="PS50238"/>
    </source>
</evidence>
<accession>A0A815X4J8</accession>
<evidence type="ECO:0000313" key="6">
    <source>
        <dbReference type="EMBL" id="CAF1672744.1"/>
    </source>
</evidence>
<dbReference type="EMBL" id="CAJNOH010013845">
    <property type="protein sequence ID" value="CAF1549636.1"/>
    <property type="molecule type" value="Genomic_DNA"/>
</dbReference>
<reference evidence="4" key="1">
    <citation type="submission" date="2021-02" db="EMBL/GenBank/DDBJ databases">
        <authorList>
            <person name="Nowell W R."/>
        </authorList>
    </citation>
    <scope>NUCLEOTIDE SEQUENCE</scope>
</reference>
<evidence type="ECO:0000313" key="4">
    <source>
        <dbReference type="EMBL" id="CAF1549636.1"/>
    </source>
</evidence>
<keyword evidence="1" id="KW-0472">Membrane</keyword>
<name>A0A815X4J8_9BILA</name>
<dbReference type="InterPro" id="IPR008936">
    <property type="entry name" value="Rho_GTPase_activation_prot"/>
</dbReference>
<feature type="transmembrane region" description="Helical" evidence="1">
    <location>
        <begin position="33"/>
        <end position="52"/>
    </location>
</feature>
<dbReference type="EMBL" id="CAJNOH010013831">
    <property type="protein sequence ID" value="CAF1549523.1"/>
    <property type="molecule type" value="Genomic_DNA"/>
</dbReference>
<dbReference type="GO" id="GO:0007165">
    <property type="term" value="P:signal transduction"/>
    <property type="evidence" value="ECO:0007669"/>
    <property type="project" value="InterPro"/>
</dbReference>
<dbReference type="InterPro" id="IPR000198">
    <property type="entry name" value="RhoGAP_dom"/>
</dbReference>
<feature type="non-terminal residue" evidence="4">
    <location>
        <position position="1"/>
    </location>
</feature>
<dbReference type="EMBL" id="CAJNOL010015729">
    <property type="protein sequence ID" value="CAF1672708.1"/>
    <property type="molecule type" value="Genomic_DNA"/>
</dbReference>
<proteinExistence type="predicted"/>
<evidence type="ECO:0000256" key="1">
    <source>
        <dbReference type="SAM" id="Phobius"/>
    </source>
</evidence>
<evidence type="ECO:0000313" key="3">
    <source>
        <dbReference type="EMBL" id="CAF1549523.1"/>
    </source>
</evidence>
<evidence type="ECO:0000313" key="7">
    <source>
        <dbReference type="Proteomes" id="UP000663854"/>
    </source>
</evidence>
<dbReference type="Gene3D" id="1.10.555.10">
    <property type="entry name" value="Rho GTPase activation protein"/>
    <property type="match status" value="1"/>
</dbReference>
<dbReference type="EMBL" id="CAJNOL010015739">
    <property type="protein sequence ID" value="CAF1672744.1"/>
    <property type="molecule type" value="Genomic_DNA"/>
</dbReference>
<dbReference type="Proteomes" id="UP000663854">
    <property type="component" value="Unassembled WGS sequence"/>
</dbReference>
<dbReference type="SUPFAM" id="SSF48350">
    <property type="entry name" value="GTPase activation domain, GAP"/>
    <property type="match status" value="1"/>
</dbReference>
<keyword evidence="1" id="KW-0812">Transmembrane</keyword>
<gene>
    <name evidence="5" type="ORF">JXQ802_LOCUS57855</name>
    <name evidence="6" type="ORF">JXQ802_LOCUS57861</name>
    <name evidence="3" type="ORF">PYM288_LOCUS41249</name>
    <name evidence="4" type="ORF">PYM288_LOCUS41256</name>
</gene>
<evidence type="ECO:0000313" key="8">
    <source>
        <dbReference type="Proteomes" id="UP000663870"/>
    </source>
</evidence>
<evidence type="ECO:0000313" key="5">
    <source>
        <dbReference type="EMBL" id="CAF1672708.1"/>
    </source>
</evidence>
<keyword evidence="1" id="KW-1133">Transmembrane helix</keyword>
<protein>
    <recommendedName>
        <fullName evidence="2">Rho-GAP domain-containing protein</fullName>
    </recommendedName>
</protein>
<comment type="caution">
    <text evidence="4">The sequence shown here is derived from an EMBL/GenBank/DDBJ whole genome shotgun (WGS) entry which is preliminary data.</text>
</comment>
<dbReference type="Proteomes" id="UP000663870">
    <property type="component" value="Unassembled WGS sequence"/>
</dbReference>
<sequence length="54" mass="6205">IDARNLAIIFGPTLIWDSKASLQSNLVDNPEKIRIIESFILYVCLHVFIIIFKC</sequence>